<dbReference type="EMBL" id="JARBHB010000003">
    <property type="protein sequence ID" value="KAJ8888593.1"/>
    <property type="molecule type" value="Genomic_DNA"/>
</dbReference>
<sequence length="105" mass="11942">MVVSSCDDLLAVRWNDNSVVTVLTNCDEVEPKEKYSRYSRTEKKISLWKFLARLPSIMPTWVVWFFVIILFPHAAVGSDRKSGGGHSMHGLLMCVVFRVGCYTVD</sequence>
<organism evidence="2 3">
    <name type="scientific">Dryococelus australis</name>
    <dbReference type="NCBI Taxonomy" id="614101"/>
    <lineage>
        <taxon>Eukaryota</taxon>
        <taxon>Metazoa</taxon>
        <taxon>Ecdysozoa</taxon>
        <taxon>Arthropoda</taxon>
        <taxon>Hexapoda</taxon>
        <taxon>Insecta</taxon>
        <taxon>Pterygota</taxon>
        <taxon>Neoptera</taxon>
        <taxon>Polyneoptera</taxon>
        <taxon>Phasmatodea</taxon>
        <taxon>Verophasmatodea</taxon>
        <taxon>Anareolatae</taxon>
        <taxon>Phasmatidae</taxon>
        <taxon>Eurycanthinae</taxon>
        <taxon>Dryococelus</taxon>
    </lineage>
</organism>
<evidence type="ECO:0000313" key="3">
    <source>
        <dbReference type="Proteomes" id="UP001159363"/>
    </source>
</evidence>
<evidence type="ECO:0000256" key="1">
    <source>
        <dbReference type="SAM" id="Phobius"/>
    </source>
</evidence>
<keyword evidence="1" id="KW-1133">Transmembrane helix</keyword>
<protein>
    <submittedName>
        <fullName evidence="2">Uncharacterized protein</fullName>
    </submittedName>
</protein>
<name>A0ABQ9HXR9_9NEOP</name>
<keyword evidence="1" id="KW-0812">Transmembrane</keyword>
<evidence type="ECO:0000313" key="2">
    <source>
        <dbReference type="EMBL" id="KAJ8888593.1"/>
    </source>
</evidence>
<keyword evidence="1" id="KW-0472">Membrane</keyword>
<keyword evidence="3" id="KW-1185">Reference proteome</keyword>
<dbReference type="Proteomes" id="UP001159363">
    <property type="component" value="Chromosome 3"/>
</dbReference>
<proteinExistence type="predicted"/>
<feature type="transmembrane region" description="Helical" evidence="1">
    <location>
        <begin position="50"/>
        <end position="75"/>
    </location>
</feature>
<accession>A0ABQ9HXR9</accession>
<gene>
    <name evidence="2" type="ORF">PR048_008085</name>
</gene>
<comment type="caution">
    <text evidence="2">The sequence shown here is derived from an EMBL/GenBank/DDBJ whole genome shotgun (WGS) entry which is preliminary data.</text>
</comment>
<reference evidence="2 3" key="1">
    <citation type="submission" date="2023-02" db="EMBL/GenBank/DDBJ databases">
        <title>LHISI_Scaffold_Assembly.</title>
        <authorList>
            <person name="Stuart O.P."/>
            <person name="Cleave R."/>
            <person name="Magrath M.J.L."/>
            <person name="Mikheyev A.S."/>
        </authorList>
    </citation>
    <scope>NUCLEOTIDE SEQUENCE [LARGE SCALE GENOMIC DNA]</scope>
    <source>
        <strain evidence="2">Daus_M_001</strain>
        <tissue evidence="2">Leg muscle</tissue>
    </source>
</reference>